<organism evidence="6">
    <name type="scientific">Polynucleobacter sp. UK-FUSCHL-C3</name>
    <dbReference type="NCBI Taxonomy" id="2955208"/>
    <lineage>
        <taxon>Bacteria</taxon>
        <taxon>Pseudomonadati</taxon>
        <taxon>Pseudomonadota</taxon>
        <taxon>Betaproteobacteria</taxon>
        <taxon>Burkholderiales</taxon>
        <taxon>Burkholderiaceae</taxon>
        <taxon>Polynucleobacter</taxon>
    </lineage>
</organism>
<comment type="similarity">
    <text evidence="1">Belongs to the LysR transcriptional regulatory family.</text>
</comment>
<sequence length="311" mass="34816">MNIKQLETFYWIERLGSFSAAADKVFATQSTVSMRIHELEESLGVKLFDRTQRTAKLTSKGKELVPYVRQLIELTSEMQEILMPKAALSGLIRVGVIEVVALTWLPEFIKHLRVKFPLIRLELSVGLANELNQKMANGELDLIFTIGRAPSSVYEMESLGNVTFDWVIGPQLNNKKLTLEIFKDQPLIILNKNSFHFTFMQKWMRENKIHSKSIIECNSMTAIAILVKAGVGISLIPMSCYPDEFADGSLVIIKLEKEPQPIEACAVYIGNSPNPIAKAVAAVGTEVSKIFNDKKKNVNKKFGTSKIALTL</sequence>
<evidence type="ECO:0000259" key="5">
    <source>
        <dbReference type="PROSITE" id="PS50931"/>
    </source>
</evidence>
<keyword evidence="3" id="KW-0238">DNA-binding</keyword>
<evidence type="ECO:0000256" key="2">
    <source>
        <dbReference type="ARBA" id="ARBA00023015"/>
    </source>
</evidence>
<dbReference type="PRINTS" id="PR00039">
    <property type="entry name" value="HTHLYSR"/>
</dbReference>
<gene>
    <name evidence="6" type="ORF">NKE59_05905</name>
</gene>
<keyword evidence="2" id="KW-0805">Transcription regulation</keyword>
<evidence type="ECO:0000313" key="6">
    <source>
        <dbReference type="EMBL" id="XCC57037.1"/>
    </source>
</evidence>
<dbReference type="InterPro" id="IPR036390">
    <property type="entry name" value="WH_DNA-bd_sf"/>
</dbReference>
<dbReference type="GO" id="GO:0003700">
    <property type="term" value="F:DNA-binding transcription factor activity"/>
    <property type="evidence" value="ECO:0007669"/>
    <property type="project" value="InterPro"/>
</dbReference>
<name>A0AAU8A0T4_9BURK</name>
<reference evidence="6" key="1">
    <citation type="submission" date="2022-06" db="EMBL/GenBank/DDBJ databases">
        <title>New Polynucleobacter species.</title>
        <authorList>
            <person name="Hahn M.W."/>
        </authorList>
    </citation>
    <scope>NUCLEOTIDE SEQUENCE</scope>
    <source>
        <strain evidence="6">UK-FUSCHL-C3</strain>
    </source>
</reference>
<dbReference type="EMBL" id="CP099959">
    <property type="protein sequence ID" value="XCC57037.1"/>
    <property type="molecule type" value="Genomic_DNA"/>
</dbReference>
<protein>
    <submittedName>
        <fullName evidence="6">LysR family transcriptional regulator</fullName>
    </submittedName>
</protein>
<feature type="domain" description="HTH lysR-type" evidence="5">
    <location>
        <begin position="1"/>
        <end position="58"/>
    </location>
</feature>
<proteinExistence type="inferred from homology"/>
<accession>A0AAU8A0T4</accession>
<dbReference type="Gene3D" id="1.10.10.10">
    <property type="entry name" value="Winged helix-like DNA-binding domain superfamily/Winged helix DNA-binding domain"/>
    <property type="match status" value="1"/>
</dbReference>
<dbReference type="SUPFAM" id="SSF46785">
    <property type="entry name" value="Winged helix' DNA-binding domain"/>
    <property type="match status" value="1"/>
</dbReference>
<dbReference type="Pfam" id="PF03466">
    <property type="entry name" value="LysR_substrate"/>
    <property type="match status" value="1"/>
</dbReference>
<dbReference type="SUPFAM" id="SSF53850">
    <property type="entry name" value="Periplasmic binding protein-like II"/>
    <property type="match status" value="1"/>
</dbReference>
<dbReference type="FunFam" id="1.10.10.10:FF:000001">
    <property type="entry name" value="LysR family transcriptional regulator"/>
    <property type="match status" value="1"/>
</dbReference>
<evidence type="ECO:0000256" key="3">
    <source>
        <dbReference type="ARBA" id="ARBA00023125"/>
    </source>
</evidence>
<dbReference type="AlphaFoldDB" id="A0AAU8A0T4"/>
<dbReference type="RefSeq" id="WP_353438053.1">
    <property type="nucleotide sequence ID" value="NZ_CP099959.1"/>
</dbReference>
<keyword evidence="4" id="KW-0804">Transcription</keyword>
<dbReference type="Pfam" id="PF00126">
    <property type="entry name" value="HTH_1"/>
    <property type="match status" value="1"/>
</dbReference>
<evidence type="ECO:0000256" key="4">
    <source>
        <dbReference type="ARBA" id="ARBA00023163"/>
    </source>
</evidence>
<dbReference type="CDD" id="cd05466">
    <property type="entry name" value="PBP2_LTTR_substrate"/>
    <property type="match status" value="1"/>
</dbReference>
<dbReference type="Gene3D" id="3.40.190.10">
    <property type="entry name" value="Periplasmic binding protein-like II"/>
    <property type="match status" value="2"/>
</dbReference>
<dbReference type="InterPro" id="IPR005119">
    <property type="entry name" value="LysR_subst-bd"/>
</dbReference>
<dbReference type="PANTHER" id="PTHR30126:SF77">
    <property type="entry name" value="TRANSCRIPTIONAL REGULATORY PROTEIN"/>
    <property type="match status" value="1"/>
</dbReference>
<dbReference type="GO" id="GO:0000976">
    <property type="term" value="F:transcription cis-regulatory region binding"/>
    <property type="evidence" value="ECO:0007669"/>
    <property type="project" value="TreeGrafter"/>
</dbReference>
<dbReference type="PROSITE" id="PS50931">
    <property type="entry name" value="HTH_LYSR"/>
    <property type="match status" value="1"/>
</dbReference>
<evidence type="ECO:0000256" key="1">
    <source>
        <dbReference type="ARBA" id="ARBA00009437"/>
    </source>
</evidence>
<dbReference type="PANTHER" id="PTHR30126">
    <property type="entry name" value="HTH-TYPE TRANSCRIPTIONAL REGULATOR"/>
    <property type="match status" value="1"/>
</dbReference>
<dbReference type="InterPro" id="IPR036388">
    <property type="entry name" value="WH-like_DNA-bd_sf"/>
</dbReference>
<dbReference type="InterPro" id="IPR000847">
    <property type="entry name" value="LysR_HTH_N"/>
</dbReference>